<dbReference type="RefSeq" id="WP_158362867.1">
    <property type="nucleotide sequence ID" value="NZ_CP034864.1"/>
</dbReference>
<name>A0A4D6Y4E8_9GAMM</name>
<evidence type="ECO:0000256" key="2">
    <source>
        <dbReference type="ARBA" id="ARBA00012587"/>
    </source>
</evidence>
<dbReference type="Gene3D" id="2.40.240.50">
    <property type="entry name" value="Barwin-like endoglucanases"/>
    <property type="match status" value="1"/>
</dbReference>
<dbReference type="AlphaFoldDB" id="A0A4D6Y4E8"/>
<keyword evidence="4" id="KW-0961">Cell wall biogenesis/degradation</keyword>
<dbReference type="InterPro" id="IPR036908">
    <property type="entry name" value="RlpA-like_sf"/>
</dbReference>
<proteinExistence type="predicted"/>
<organism evidence="7 8">
    <name type="scientific">Buchnera aphidicola</name>
    <name type="common">Macrosiphoniella sanborni</name>
    <dbReference type="NCBI Taxonomy" id="1241865"/>
    <lineage>
        <taxon>Bacteria</taxon>
        <taxon>Pseudomonadati</taxon>
        <taxon>Pseudomonadota</taxon>
        <taxon>Gammaproteobacteria</taxon>
        <taxon>Enterobacterales</taxon>
        <taxon>Erwiniaceae</taxon>
        <taxon>Buchnera</taxon>
    </lineage>
</organism>
<protein>
    <recommendedName>
        <fullName evidence="2">peptidoglycan lytic exotransglycosylase</fullName>
        <ecNumber evidence="2">4.2.2.n1</ecNumber>
    </recommendedName>
    <alternativeName>
        <fullName evidence="5">Murein hydrolase A</fullName>
    </alternativeName>
</protein>
<dbReference type="GO" id="GO:0019867">
    <property type="term" value="C:outer membrane"/>
    <property type="evidence" value="ECO:0007669"/>
    <property type="project" value="InterPro"/>
</dbReference>
<dbReference type="OrthoDB" id="9783686at2"/>
<reference evidence="7 8" key="2">
    <citation type="submission" date="2019-05" db="EMBL/GenBank/DDBJ databases">
        <title>Genome evolution of the obligate endosymbiont Buchnera aphidicola.</title>
        <authorList>
            <person name="Moran N.A."/>
        </authorList>
    </citation>
    <scope>NUCLEOTIDE SEQUENCE [LARGE SCALE GENOMIC DNA]</scope>
    <source>
        <strain evidence="7 8">Msa</strain>
    </source>
</reference>
<keyword evidence="3" id="KW-0456">Lyase</keyword>
<dbReference type="CDD" id="cd14668">
    <property type="entry name" value="mlta_B"/>
    <property type="match status" value="1"/>
</dbReference>
<dbReference type="Pfam" id="PF06725">
    <property type="entry name" value="3D"/>
    <property type="match status" value="1"/>
</dbReference>
<evidence type="ECO:0000256" key="3">
    <source>
        <dbReference type="ARBA" id="ARBA00023239"/>
    </source>
</evidence>
<evidence type="ECO:0000313" key="7">
    <source>
        <dbReference type="EMBL" id="QCI23969.1"/>
    </source>
</evidence>
<dbReference type="SUPFAM" id="SSF50685">
    <property type="entry name" value="Barwin-like endoglucanases"/>
    <property type="match status" value="1"/>
</dbReference>
<dbReference type="GO" id="GO:0009253">
    <property type="term" value="P:peptidoglycan catabolic process"/>
    <property type="evidence" value="ECO:0007669"/>
    <property type="project" value="TreeGrafter"/>
</dbReference>
<dbReference type="SMART" id="SM00925">
    <property type="entry name" value="MltA"/>
    <property type="match status" value="1"/>
</dbReference>
<dbReference type="GO" id="GO:0008933">
    <property type="term" value="F:peptidoglycan lytic transglycosylase activity"/>
    <property type="evidence" value="ECO:0007669"/>
    <property type="project" value="TreeGrafter"/>
</dbReference>
<dbReference type="GO" id="GO:0004553">
    <property type="term" value="F:hydrolase activity, hydrolyzing O-glycosyl compounds"/>
    <property type="evidence" value="ECO:0007669"/>
    <property type="project" value="InterPro"/>
</dbReference>
<dbReference type="Pfam" id="PF03562">
    <property type="entry name" value="MltA"/>
    <property type="match status" value="1"/>
</dbReference>
<dbReference type="CDD" id="cd22785">
    <property type="entry name" value="DPBB_MltA-like"/>
    <property type="match status" value="1"/>
</dbReference>
<feature type="domain" description="Lytic transglycosylase MltA" evidence="6">
    <location>
        <begin position="126"/>
        <end position="261"/>
    </location>
</feature>
<sequence length="360" mass="41659">MKYKKIKIIISLICLFSLKQVYSECIFYNQAQQYEKKLIKNFTKINQINIKKKIMNSKLFLIQIDKIKKSSPLLYLKNKAIYTSISHWLKTNANINELSKFGINLFQMKGIDNYGNVKITGYYTPIIQARKIKTGNFKYPIYSMPNRIDKNHTLPKRKDIYNGILDKKYILAYSNSLINNFIMEIQGSAFIDYGHNKKLTFFSYAGKNGWPYKAIGEILINRGEINKKNMSMQAIKFWCQRHSEREIKDIFEKNESFVFFKETNQKEVYGASSIPLISKASIAVDQSIIKSGSVILLKMPLLDKNGIFTNQYEMILVVALDVGGAIKDQHIDIYQGIGKQASILAGFYNHYGYAWILNNQ</sequence>
<gene>
    <name evidence="7" type="ORF">D9V74_02160</name>
</gene>
<dbReference type="GO" id="GO:0009254">
    <property type="term" value="P:peptidoglycan turnover"/>
    <property type="evidence" value="ECO:0007669"/>
    <property type="project" value="InterPro"/>
</dbReference>
<evidence type="ECO:0000256" key="1">
    <source>
        <dbReference type="ARBA" id="ARBA00001420"/>
    </source>
</evidence>
<dbReference type="InterPro" id="IPR026044">
    <property type="entry name" value="MltA"/>
</dbReference>
<dbReference type="NCBIfam" id="NF008366">
    <property type="entry name" value="PRK11162.1"/>
    <property type="match status" value="1"/>
</dbReference>
<evidence type="ECO:0000259" key="6">
    <source>
        <dbReference type="SMART" id="SM00925"/>
    </source>
</evidence>
<reference evidence="7 8" key="1">
    <citation type="submission" date="2018-12" db="EMBL/GenBank/DDBJ databases">
        <authorList>
            <person name="Chong R.A."/>
        </authorList>
    </citation>
    <scope>NUCLEOTIDE SEQUENCE [LARGE SCALE GENOMIC DNA]</scope>
    <source>
        <strain evidence="7 8">Msa</strain>
    </source>
</reference>
<dbReference type="Gene3D" id="2.40.40.10">
    <property type="entry name" value="RlpA-like domain"/>
    <property type="match status" value="1"/>
</dbReference>
<evidence type="ECO:0000313" key="8">
    <source>
        <dbReference type="Proteomes" id="UP000298745"/>
    </source>
</evidence>
<dbReference type="PANTHER" id="PTHR30124">
    <property type="entry name" value="MEMBRANE-BOUND LYTIC MUREIN TRANSGLYCOSYLASE A"/>
    <property type="match status" value="1"/>
</dbReference>
<dbReference type="Proteomes" id="UP000298745">
    <property type="component" value="Chromosome"/>
</dbReference>
<evidence type="ECO:0000256" key="5">
    <source>
        <dbReference type="ARBA" id="ARBA00030918"/>
    </source>
</evidence>
<comment type="catalytic activity">
    <reaction evidence="1">
        <text>Exolytic cleavage of the (1-&gt;4)-beta-glycosidic linkage between N-acetylmuramic acid (MurNAc) and N-acetylglucosamine (GlcNAc) residues in peptidoglycan, from either the reducing or the non-reducing ends of the peptidoglycan chains, with concomitant formation of a 1,6-anhydrobond in the MurNAc residue.</text>
        <dbReference type="EC" id="4.2.2.n1"/>
    </reaction>
</comment>
<dbReference type="InterPro" id="IPR005300">
    <property type="entry name" value="MltA_B"/>
</dbReference>
<dbReference type="EC" id="4.2.2.n1" evidence="2"/>
<dbReference type="PANTHER" id="PTHR30124:SF0">
    <property type="entry name" value="MEMBRANE-BOUND LYTIC MUREIN TRANSGLYCOSYLASE A"/>
    <property type="match status" value="1"/>
</dbReference>
<dbReference type="GO" id="GO:0071555">
    <property type="term" value="P:cell wall organization"/>
    <property type="evidence" value="ECO:0007669"/>
    <property type="project" value="UniProtKB-KW"/>
</dbReference>
<dbReference type="InterPro" id="IPR010611">
    <property type="entry name" value="3D_dom"/>
</dbReference>
<accession>A0A4D6Y4E8</accession>
<evidence type="ECO:0000256" key="4">
    <source>
        <dbReference type="ARBA" id="ARBA00023316"/>
    </source>
</evidence>
<dbReference type="EMBL" id="CP034864">
    <property type="protein sequence ID" value="QCI23969.1"/>
    <property type="molecule type" value="Genomic_DNA"/>
</dbReference>